<sequence>MAFIKPSLDLINVFVLKFNIIITGAFILLVEATSNTLIETCVLRKLSICLKEPGLIRHVLEDHISLVILVVAKPHKYDITCCDPNLLVHLPSYVAKALGPIDTHCFTSAIAEHAKKNNYFEIDMTDCSRTRFASNIFPS</sequence>
<proteinExistence type="predicted"/>
<reference evidence="1 2" key="1">
    <citation type="journal article" date="2014" name="Nature">
        <title>The genome of Eucalyptus grandis.</title>
        <authorList>
            <person name="Myburg A.A."/>
            <person name="Grattapaglia D."/>
            <person name="Tuskan G.A."/>
            <person name="Hellsten U."/>
            <person name="Hayes R.D."/>
            <person name="Grimwood J."/>
            <person name="Jenkins J."/>
            <person name="Lindquist E."/>
            <person name="Tice H."/>
            <person name="Bauer D."/>
            <person name="Goodstein D.M."/>
            <person name="Dubchak I."/>
            <person name="Poliakov A."/>
            <person name="Mizrachi E."/>
            <person name="Kullan A.R."/>
            <person name="Hussey S.G."/>
            <person name="Pinard D."/>
            <person name="van der Merwe K."/>
            <person name="Singh P."/>
            <person name="van Jaarsveld I."/>
            <person name="Silva-Junior O.B."/>
            <person name="Togawa R.C."/>
            <person name="Pappas M.R."/>
            <person name="Faria D.A."/>
            <person name="Sansaloni C.P."/>
            <person name="Petroli C.D."/>
            <person name="Yang X."/>
            <person name="Ranjan P."/>
            <person name="Tschaplinski T.J."/>
            <person name="Ye C.Y."/>
            <person name="Li T."/>
            <person name="Sterck L."/>
            <person name="Vanneste K."/>
            <person name="Murat F."/>
            <person name="Soler M."/>
            <person name="Clemente H.S."/>
            <person name="Saidi N."/>
            <person name="Cassan-Wang H."/>
            <person name="Dunand C."/>
            <person name="Hefer C.A."/>
            <person name="Bornberg-Bauer E."/>
            <person name="Kersting A.R."/>
            <person name="Vining K."/>
            <person name="Amarasinghe V."/>
            <person name="Ranik M."/>
            <person name="Naithani S."/>
            <person name="Elser J."/>
            <person name="Boyd A.E."/>
            <person name="Liston A."/>
            <person name="Spatafora J.W."/>
            <person name="Dharmwardhana P."/>
            <person name="Raja R."/>
            <person name="Sullivan C."/>
            <person name="Romanel E."/>
            <person name="Alves-Ferreira M."/>
            <person name="Kulheim C."/>
            <person name="Foley W."/>
            <person name="Carocha V."/>
            <person name="Paiva J."/>
            <person name="Kudrna D."/>
            <person name="Brommonschenkel S.H."/>
            <person name="Pasquali G."/>
            <person name="Byrne M."/>
            <person name="Rigault P."/>
            <person name="Tibbits J."/>
            <person name="Spokevicius A."/>
            <person name="Jones R.C."/>
            <person name="Steane D.A."/>
            <person name="Vaillancourt R.E."/>
            <person name="Potts B.M."/>
            <person name="Joubert F."/>
            <person name="Barry K."/>
            <person name="Pappas G.J."/>
            <person name="Strauss S.H."/>
            <person name="Jaiswal P."/>
            <person name="Grima-Pettenati J."/>
            <person name="Salse J."/>
            <person name="Van de Peer Y."/>
            <person name="Rokhsar D.S."/>
            <person name="Schmutz J."/>
        </authorList>
    </citation>
    <scope>NUCLEOTIDE SEQUENCE [LARGE SCALE GENOMIC DNA]</scope>
    <source>
        <strain evidence="2">cv. BRASUZ1</strain>
        <tissue evidence="1">Leaf extractions</tissue>
    </source>
</reference>
<accession>A0ACC3LKM7</accession>
<comment type="caution">
    <text evidence="1">The sequence shown here is derived from an EMBL/GenBank/DDBJ whole genome shotgun (WGS) entry which is preliminary data.</text>
</comment>
<dbReference type="EMBL" id="CM064437">
    <property type="protein sequence ID" value="KAK3439400.1"/>
    <property type="molecule type" value="Genomic_DNA"/>
</dbReference>
<organism evidence="1 2">
    <name type="scientific">Eucalyptus grandis</name>
    <name type="common">Flooded gum</name>
    <dbReference type="NCBI Taxonomy" id="71139"/>
    <lineage>
        <taxon>Eukaryota</taxon>
        <taxon>Viridiplantae</taxon>
        <taxon>Streptophyta</taxon>
        <taxon>Embryophyta</taxon>
        <taxon>Tracheophyta</taxon>
        <taxon>Spermatophyta</taxon>
        <taxon>Magnoliopsida</taxon>
        <taxon>eudicotyledons</taxon>
        <taxon>Gunneridae</taxon>
        <taxon>Pentapetalae</taxon>
        <taxon>rosids</taxon>
        <taxon>malvids</taxon>
        <taxon>Myrtales</taxon>
        <taxon>Myrtaceae</taxon>
        <taxon>Myrtoideae</taxon>
        <taxon>Eucalypteae</taxon>
        <taxon>Eucalyptus</taxon>
    </lineage>
</organism>
<protein>
    <submittedName>
        <fullName evidence="1">Uncharacterized protein</fullName>
    </submittedName>
</protein>
<evidence type="ECO:0000313" key="2">
    <source>
        <dbReference type="Proteomes" id="UP000030711"/>
    </source>
</evidence>
<name>A0ACC3LKM7_EUCGR</name>
<gene>
    <name evidence="1" type="ORF">EUGRSUZ_C04248</name>
</gene>
<dbReference type="Proteomes" id="UP000030711">
    <property type="component" value="Chromosome 3"/>
</dbReference>
<evidence type="ECO:0000313" key="1">
    <source>
        <dbReference type="EMBL" id="KAK3439400.1"/>
    </source>
</evidence>
<keyword evidence="2" id="KW-1185">Reference proteome</keyword>